<proteinExistence type="predicted"/>
<organism evidence="2 3">
    <name type="scientific">Sediminibacterium ginsengisoli</name>
    <dbReference type="NCBI Taxonomy" id="413434"/>
    <lineage>
        <taxon>Bacteria</taxon>
        <taxon>Pseudomonadati</taxon>
        <taxon>Bacteroidota</taxon>
        <taxon>Chitinophagia</taxon>
        <taxon>Chitinophagales</taxon>
        <taxon>Chitinophagaceae</taxon>
        <taxon>Sediminibacterium</taxon>
    </lineage>
</organism>
<dbReference type="InterPro" id="IPR037883">
    <property type="entry name" value="Knr4/Smi1-like_sf"/>
</dbReference>
<dbReference type="InterPro" id="IPR018958">
    <property type="entry name" value="Knr4/Smi1-like_dom"/>
</dbReference>
<dbReference type="EMBL" id="FUWH01000003">
    <property type="protein sequence ID" value="SJZ64743.1"/>
    <property type="molecule type" value="Genomic_DNA"/>
</dbReference>
<name>A0A1T4MCQ6_9BACT</name>
<feature type="domain" description="Knr4/Smi1-like" evidence="1">
    <location>
        <begin position="13"/>
        <end position="142"/>
    </location>
</feature>
<dbReference type="SMART" id="SM00860">
    <property type="entry name" value="SMI1_KNR4"/>
    <property type="match status" value="1"/>
</dbReference>
<evidence type="ECO:0000313" key="3">
    <source>
        <dbReference type="Proteomes" id="UP000190888"/>
    </source>
</evidence>
<dbReference type="OrthoDB" id="6637351at2"/>
<dbReference type="RefSeq" id="WP_078830794.1">
    <property type="nucleotide sequence ID" value="NZ_FUWH01000003.1"/>
</dbReference>
<gene>
    <name evidence="2" type="ORF">SAMN04488132_103316</name>
</gene>
<dbReference type="AlphaFoldDB" id="A0A1T4MCQ6"/>
<evidence type="ECO:0000313" key="2">
    <source>
        <dbReference type="EMBL" id="SJZ64743.1"/>
    </source>
</evidence>
<protein>
    <submittedName>
        <fullName evidence="2">SMI1 / KNR4 family (SUKH-1)</fullName>
    </submittedName>
</protein>
<reference evidence="2 3" key="1">
    <citation type="submission" date="2017-02" db="EMBL/GenBank/DDBJ databases">
        <authorList>
            <person name="Peterson S.W."/>
        </authorList>
    </citation>
    <scope>NUCLEOTIDE SEQUENCE [LARGE SCALE GENOMIC DNA]</scope>
    <source>
        <strain evidence="2 3">DSM 22335</strain>
    </source>
</reference>
<accession>A0A1T4MCQ6</accession>
<dbReference type="STRING" id="413434.SAMN04488132_103316"/>
<dbReference type="SUPFAM" id="SSF160631">
    <property type="entry name" value="SMI1/KNR4-like"/>
    <property type="match status" value="1"/>
</dbReference>
<dbReference type="Pfam" id="PF09346">
    <property type="entry name" value="SMI1_KNR4"/>
    <property type="match status" value="1"/>
</dbReference>
<evidence type="ECO:0000259" key="1">
    <source>
        <dbReference type="SMART" id="SM00860"/>
    </source>
</evidence>
<dbReference type="Gene3D" id="3.40.1580.10">
    <property type="entry name" value="SMI1/KNR4-like"/>
    <property type="match status" value="1"/>
</dbReference>
<sequence length="147" mass="16610">MKWTAYLFATQPAFDEAGFNAWAAQLGLHFPEAYVELLRNHQGMVPEAGLFRYNDSRRENMTVMGPLFHFALDNSEQESYRLGSTPYKQLPAGIVPFSEDPGGFPIAFDFRKNARTPAIVLVDTEKPVIIRVAEDFESFINGLFADE</sequence>
<dbReference type="Proteomes" id="UP000190888">
    <property type="component" value="Unassembled WGS sequence"/>
</dbReference>
<keyword evidence="3" id="KW-1185">Reference proteome</keyword>